<dbReference type="FunFam" id="1.10.1670.10:FF:000002">
    <property type="entry name" value="Adenine DNA glycosylase"/>
    <property type="match status" value="1"/>
</dbReference>
<dbReference type="GO" id="GO:0005634">
    <property type="term" value="C:nucleus"/>
    <property type="evidence" value="ECO:0007669"/>
    <property type="project" value="UniProtKB-SubCell"/>
</dbReference>
<dbReference type="Gene3D" id="3.90.79.10">
    <property type="entry name" value="Nucleoside Triphosphate Pyrophosphohydrolase"/>
    <property type="match status" value="1"/>
</dbReference>
<dbReference type="SUPFAM" id="SSF55811">
    <property type="entry name" value="Nudix"/>
    <property type="match status" value="1"/>
</dbReference>
<comment type="function">
    <text evidence="16">Involved in oxidative DNA damage repair. Initiates repair of A*oxoG to C*G by removing the inappropriately paired adenine base from the DNA backbone. Possesses both adenine and 2-OH-A DNA glycosylase activities.</text>
</comment>
<keyword evidence="11" id="KW-0408">Iron</keyword>
<dbReference type="SMART" id="SM00478">
    <property type="entry name" value="ENDO3c"/>
    <property type="match status" value="1"/>
</dbReference>
<evidence type="ECO:0000256" key="18">
    <source>
        <dbReference type="SAM" id="MobiDB-lite"/>
    </source>
</evidence>
<dbReference type="AlphaFoldDB" id="A0A830D7H0"/>
<evidence type="ECO:0000256" key="16">
    <source>
        <dbReference type="ARBA" id="ARBA00058024"/>
    </source>
</evidence>
<evidence type="ECO:0000256" key="3">
    <source>
        <dbReference type="ARBA" id="ARBA00004123"/>
    </source>
</evidence>
<keyword evidence="15" id="KW-0326">Glycosidase</keyword>
<dbReference type="Gene3D" id="1.10.1670.10">
    <property type="entry name" value="Helix-hairpin-Helix base-excision DNA repair enzymes (C-terminal)"/>
    <property type="match status" value="1"/>
</dbReference>
<dbReference type="Pfam" id="PF14815">
    <property type="entry name" value="NUDIX_4"/>
    <property type="match status" value="1"/>
</dbReference>
<comment type="catalytic activity">
    <reaction evidence="1">
        <text>Hydrolyzes free adenine bases from 7,8-dihydro-8-oxoguanine:adenine mismatched double-stranded DNA, leaving an apurinic site.</text>
        <dbReference type="EC" id="3.2.2.31"/>
    </reaction>
</comment>
<keyword evidence="10" id="KW-0378">Hydrolase</keyword>
<dbReference type="PANTHER" id="PTHR42944">
    <property type="entry name" value="ADENINE DNA GLYCOSYLASE"/>
    <property type="match status" value="1"/>
</dbReference>
<dbReference type="InterPro" id="IPR029119">
    <property type="entry name" value="MutY_C"/>
</dbReference>
<dbReference type="GO" id="GO:0032357">
    <property type="term" value="F:oxidized purine DNA binding"/>
    <property type="evidence" value="ECO:0007669"/>
    <property type="project" value="TreeGrafter"/>
</dbReference>
<dbReference type="SUPFAM" id="SSF48150">
    <property type="entry name" value="DNA-glycosylase"/>
    <property type="match status" value="1"/>
</dbReference>
<evidence type="ECO:0000256" key="5">
    <source>
        <dbReference type="ARBA" id="ARBA00012045"/>
    </source>
</evidence>
<evidence type="ECO:0000256" key="1">
    <source>
        <dbReference type="ARBA" id="ARBA00000843"/>
    </source>
</evidence>
<evidence type="ECO:0000256" key="17">
    <source>
        <dbReference type="ARBA" id="ARBA00081502"/>
    </source>
</evidence>
<proteinExistence type="inferred from homology"/>
<name>A0A830D7H0_9LAMI</name>
<dbReference type="NCBIfam" id="TIGR01084">
    <property type="entry name" value="mutY"/>
    <property type="match status" value="1"/>
</dbReference>
<dbReference type="InterPro" id="IPR023170">
    <property type="entry name" value="HhH_base_excis_C"/>
</dbReference>
<organism evidence="20 21">
    <name type="scientific">Phtheirospermum japonicum</name>
    <dbReference type="NCBI Taxonomy" id="374723"/>
    <lineage>
        <taxon>Eukaryota</taxon>
        <taxon>Viridiplantae</taxon>
        <taxon>Streptophyta</taxon>
        <taxon>Embryophyta</taxon>
        <taxon>Tracheophyta</taxon>
        <taxon>Spermatophyta</taxon>
        <taxon>Magnoliopsida</taxon>
        <taxon>eudicotyledons</taxon>
        <taxon>Gunneridae</taxon>
        <taxon>Pentapetalae</taxon>
        <taxon>asterids</taxon>
        <taxon>lamiids</taxon>
        <taxon>Lamiales</taxon>
        <taxon>Orobanchaceae</taxon>
        <taxon>Orobanchaceae incertae sedis</taxon>
        <taxon>Phtheirospermum</taxon>
    </lineage>
</organism>
<dbReference type="EMBL" id="BMAC01000916">
    <property type="protein sequence ID" value="GFQ04184.1"/>
    <property type="molecule type" value="Genomic_DNA"/>
</dbReference>
<feature type="domain" description="HhH-GPD" evidence="19">
    <location>
        <begin position="117"/>
        <end position="267"/>
    </location>
</feature>
<reference evidence="20" key="1">
    <citation type="submission" date="2020-07" db="EMBL/GenBank/DDBJ databases">
        <title>Ethylene signaling mediates host invasion by parasitic plants.</title>
        <authorList>
            <person name="Yoshida S."/>
        </authorList>
    </citation>
    <scope>NUCLEOTIDE SEQUENCE</scope>
    <source>
        <strain evidence="20">Okayama</strain>
    </source>
</reference>
<evidence type="ECO:0000256" key="15">
    <source>
        <dbReference type="ARBA" id="ARBA00023295"/>
    </source>
</evidence>
<evidence type="ECO:0000256" key="4">
    <source>
        <dbReference type="ARBA" id="ARBA00008343"/>
    </source>
</evidence>
<evidence type="ECO:0000256" key="11">
    <source>
        <dbReference type="ARBA" id="ARBA00023004"/>
    </source>
</evidence>
<evidence type="ECO:0000256" key="6">
    <source>
        <dbReference type="ARBA" id="ARBA00022023"/>
    </source>
</evidence>
<keyword evidence="13" id="KW-0234">DNA repair</keyword>
<dbReference type="Proteomes" id="UP000653305">
    <property type="component" value="Unassembled WGS sequence"/>
</dbReference>
<evidence type="ECO:0000256" key="10">
    <source>
        <dbReference type="ARBA" id="ARBA00022801"/>
    </source>
</evidence>
<dbReference type="InterPro" id="IPR011257">
    <property type="entry name" value="DNA_glycosylase"/>
</dbReference>
<dbReference type="FunFam" id="3.90.79.10:FF:000026">
    <property type="entry name" value="Adenine DNA glycosylase"/>
    <property type="match status" value="1"/>
</dbReference>
<evidence type="ECO:0000256" key="13">
    <source>
        <dbReference type="ARBA" id="ARBA00023204"/>
    </source>
</evidence>
<keyword evidence="7" id="KW-0004">4Fe-4S</keyword>
<dbReference type="GO" id="GO:0046872">
    <property type="term" value="F:metal ion binding"/>
    <property type="evidence" value="ECO:0007669"/>
    <property type="project" value="UniProtKB-KW"/>
</dbReference>
<feature type="region of interest" description="Disordered" evidence="18">
    <location>
        <begin position="496"/>
        <end position="542"/>
    </location>
</feature>
<dbReference type="CDD" id="cd00056">
    <property type="entry name" value="ENDO3c"/>
    <property type="match status" value="1"/>
</dbReference>
<dbReference type="GO" id="GO:0034039">
    <property type="term" value="F:8-oxo-7,8-dihydroguanine DNA N-glycosylase activity"/>
    <property type="evidence" value="ECO:0007669"/>
    <property type="project" value="TreeGrafter"/>
</dbReference>
<dbReference type="InterPro" id="IPR005760">
    <property type="entry name" value="A/G_AdeGlyc_MutY"/>
</dbReference>
<dbReference type="Pfam" id="PF00730">
    <property type="entry name" value="HhH-GPD"/>
    <property type="match status" value="1"/>
</dbReference>
<evidence type="ECO:0000256" key="7">
    <source>
        <dbReference type="ARBA" id="ARBA00022485"/>
    </source>
</evidence>
<evidence type="ECO:0000313" key="21">
    <source>
        <dbReference type="Proteomes" id="UP000653305"/>
    </source>
</evidence>
<dbReference type="InterPro" id="IPR044298">
    <property type="entry name" value="MIG/MutY"/>
</dbReference>
<dbReference type="GO" id="GO:0035485">
    <property type="term" value="F:adenine/guanine mispair binding"/>
    <property type="evidence" value="ECO:0007669"/>
    <property type="project" value="TreeGrafter"/>
</dbReference>
<comment type="subcellular location">
    <subcellularLocation>
        <location evidence="3">Nucleus</location>
    </subcellularLocation>
</comment>
<evidence type="ECO:0000256" key="14">
    <source>
        <dbReference type="ARBA" id="ARBA00023242"/>
    </source>
</evidence>
<dbReference type="FunFam" id="1.10.340.30:FF:000011">
    <property type="entry name" value="Adenine DNA glycosylase"/>
    <property type="match status" value="1"/>
</dbReference>
<evidence type="ECO:0000313" key="20">
    <source>
        <dbReference type="EMBL" id="GFQ04184.1"/>
    </source>
</evidence>
<evidence type="ECO:0000256" key="2">
    <source>
        <dbReference type="ARBA" id="ARBA00001966"/>
    </source>
</evidence>
<comment type="similarity">
    <text evidence="4">Belongs to the Nth/MutY family.</text>
</comment>
<dbReference type="Gene3D" id="1.10.340.30">
    <property type="entry name" value="Hypothetical protein, domain 2"/>
    <property type="match status" value="1"/>
</dbReference>
<gene>
    <name evidence="20" type="ORF">PHJA_002562300</name>
</gene>
<comment type="cofactor">
    <cofactor evidence="2">
        <name>[4Fe-4S] cluster</name>
        <dbReference type="ChEBI" id="CHEBI:49883"/>
    </cofactor>
</comment>
<evidence type="ECO:0000256" key="12">
    <source>
        <dbReference type="ARBA" id="ARBA00023014"/>
    </source>
</evidence>
<dbReference type="GO" id="GO:0006298">
    <property type="term" value="P:mismatch repair"/>
    <property type="evidence" value="ECO:0007669"/>
    <property type="project" value="TreeGrafter"/>
</dbReference>
<keyword evidence="8" id="KW-0479">Metal-binding</keyword>
<feature type="compositionally biased region" description="Basic and acidic residues" evidence="18">
    <location>
        <begin position="514"/>
        <end position="531"/>
    </location>
</feature>
<dbReference type="OrthoDB" id="10248838at2759"/>
<keyword evidence="21" id="KW-1185">Reference proteome</keyword>
<dbReference type="PANTHER" id="PTHR42944:SF1">
    <property type="entry name" value="ADENINE DNA GLYCOSYLASE"/>
    <property type="match status" value="1"/>
</dbReference>
<dbReference type="GO" id="GO:0000701">
    <property type="term" value="F:purine-specific mismatch base pair DNA N-glycosylase activity"/>
    <property type="evidence" value="ECO:0007669"/>
    <property type="project" value="UniProtKB-EC"/>
</dbReference>
<dbReference type="CDD" id="cd03431">
    <property type="entry name" value="NUDIX_DNA_Glycosylase_C-MutY"/>
    <property type="match status" value="1"/>
</dbReference>
<dbReference type="InterPro" id="IPR021374">
    <property type="entry name" value="DUF2996"/>
</dbReference>
<dbReference type="EC" id="3.2.2.31" evidence="5"/>
<comment type="caution">
    <text evidence="20">The sequence shown here is derived from an EMBL/GenBank/DDBJ whole genome shotgun (WGS) entry which is preliminary data.</text>
</comment>
<dbReference type="InterPro" id="IPR003265">
    <property type="entry name" value="HhH-GPD_domain"/>
</dbReference>
<keyword evidence="9" id="KW-0227">DNA damage</keyword>
<sequence length="653" mass="72543">MTPFHFQTHHLAGKSQSLFVISNILALHHNSPPTTAVFTMKRCRQAQSRNIETVEVADIEDISFSGEEIPNIRASLLEWYDENRRDLPWRRISSGENDVGVKERETRAYAVWVSEVMLQQTRVQTVVDYFNRWMEKWPTIHHLAQASIEEVNEMWAGLGYYRRARFLLEGAKMIVEGGDEFPKTASSLQKVKGIGNYTAGAIASIAFQEAVPVVDGNVVRVITRLKAISANPKNSTTVKNIWKLATQLVDPSRPGDFNQSVMELGATVCSPVAPSCSTCPVSHQCQALSLSMNDESVQVTDYPMKVAKAKPRHDFSAVSVVELVEEGSRSESRYLLVKRPDEGLLAGLWEFPSVPLEGEADVSSRRKAVDHFLKQSFGLGIKKSCKLVVREEVGVYVHVFSHIRLKMYIELLVFHLSEGGMDFILKEQGSTTMKWKCVDSKALSTLGLTSGVRKVYTMVEKFKQSGTNKVPVKTRKKKVISADIMVLNLRGGKRPGPSPIPKIVSGQPGLLNAETKKEKEEVKKAEEEGTKKPKAAAAKAPAKPLPQLMEDDVIPSLKATLQAQQHISDLQLSFSDNKLEGSFLNKGVPYSFWAFFSDGTITGPKGFAISSYGSGVSTVEPFLVDEKKPTAKHVVFWVEKRLAAQGIIPVWRD</sequence>
<dbReference type="Pfam" id="PF11210">
    <property type="entry name" value="DUF2996"/>
    <property type="match status" value="1"/>
</dbReference>
<dbReference type="GO" id="GO:0051539">
    <property type="term" value="F:4 iron, 4 sulfur cluster binding"/>
    <property type="evidence" value="ECO:0007669"/>
    <property type="project" value="UniProtKB-KW"/>
</dbReference>
<dbReference type="GO" id="GO:0006284">
    <property type="term" value="P:base-excision repair"/>
    <property type="evidence" value="ECO:0007669"/>
    <property type="project" value="InterPro"/>
</dbReference>
<dbReference type="InterPro" id="IPR015797">
    <property type="entry name" value="NUDIX_hydrolase-like_dom_sf"/>
</dbReference>
<evidence type="ECO:0000256" key="9">
    <source>
        <dbReference type="ARBA" id="ARBA00022763"/>
    </source>
</evidence>
<evidence type="ECO:0000256" key="8">
    <source>
        <dbReference type="ARBA" id="ARBA00022723"/>
    </source>
</evidence>
<evidence type="ECO:0000259" key="19">
    <source>
        <dbReference type="SMART" id="SM00478"/>
    </source>
</evidence>
<keyword evidence="14" id="KW-0539">Nucleus</keyword>
<protein>
    <recommendedName>
        <fullName evidence="6">Adenine DNA glycosylase</fullName>
        <ecNumber evidence="5">3.2.2.31</ecNumber>
    </recommendedName>
    <alternativeName>
        <fullName evidence="17">MutY homolog</fullName>
    </alternativeName>
</protein>
<accession>A0A830D7H0</accession>
<keyword evidence="12" id="KW-0411">Iron-sulfur</keyword>